<dbReference type="NCBIfam" id="TIGR00235">
    <property type="entry name" value="udk"/>
    <property type="match status" value="1"/>
</dbReference>
<reference evidence="11 12" key="1">
    <citation type="journal article" date="2018" name="G3 (Bethesda)">
        <title>Phylogenetic and Phylogenomic Definition of Rhizopus Species.</title>
        <authorList>
            <person name="Gryganskyi A.P."/>
            <person name="Golan J."/>
            <person name="Dolatabadi S."/>
            <person name="Mondo S."/>
            <person name="Robb S."/>
            <person name="Idnurm A."/>
            <person name="Muszewska A."/>
            <person name="Steczkiewicz K."/>
            <person name="Masonjones S."/>
            <person name="Liao H.L."/>
            <person name="Gajdeczka M.T."/>
            <person name="Anike F."/>
            <person name="Vuek A."/>
            <person name="Anishchenko I.M."/>
            <person name="Voigt K."/>
            <person name="de Hoog G.S."/>
            <person name="Smith M.E."/>
            <person name="Heitman J."/>
            <person name="Vilgalys R."/>
            <person name="Stajich J.E."/>
        </authorList>
    </citation>
    <scope>NUCLEOTIDE SEQUENCE [LARGE SCALE GENOMIC DNA]</scope>
    <source>
        <strain evidence="11 12">CBS 357.93</strain>
    </source>
</reference>
<keyword evidence="7 8" id="KW-0067">ATP-binding</keyword>
<dbReference type="OrthoDB" id="738517at2759"/>
<evidence type="ECO:0000256" key="7">
    <source>
        <dbReference type="ARBA" id="ARBA00022840"/>
    </source>
</evidence>
<dbReference type="SUPFAM" id="SSF52540">
    <property type="entry name" value="P-loop containing nucleoside triphosphate hydrolases"/>
    <property type="match status" value="1"/>
</dbReference>
<evidence type="ECO:0000256" key="1">
    <source>
        <dbReference type="ARBA" id="ARBA00004690"/>
    </source>
</evidence>
<protein>
    <recommendedName>
        <fullName evidence="8">Uridine kinase</fullName>
        <ecNumber evidence="8">2.7.1.48</ecNumber>
    </recommendedName>
</protein>
<comment type="similarity">
    <text evidence="3 8">Belongs to the uridine kinase family.</text>
</comment>
<keyword evidence="12" id="KW-1185">Reference proteome</keyword>
<dbReference type="PRINTS" id="PR00988">
    <property type="entry name" value="URIDINKINASE"/>
</dbReference>
<dbReference type="Pfam" id="PF00485">
    <property type="entry name" value="PRK"/>
    <property type="match status" value="1"/>
</dbReference>
<dbReference type="FunFam" id="3.40.50.300:FF:000339">
    <property type="entry name" value="Uridine kinase"/>
    <property type="match status" value="1"/>
</dbReference>
<dbReference type="NCBIfam" id="NF001097">
    <property type="entry name" value="PRK00129.1"/>
    <property type="match status" value="1"/>
</dbReference>
<dbReference type="GO" id="GO:0005524">
    <property type="term" value="F:ATP binding"/>
    <property type="evidence" value="ECO:0007669"/>
    <property type="project" value="UniProtKB-KW"/>
</dbReference>
<accession>A0A367J9E2</accession>
<evidence type="ECO:0000256" key="3">
    <source>
        <dbReference type="ARBA" id="ARBA00005408"/>
    </source>
</evidence>
<feature type="domain" description="Phosphoribosyltransferase" evidence="10">
    <location>
        <begin position="268"/>
        <end position="471"/>
    </location>
</feature>
<dbReference type="GO" id="GO:0043771">
    <property type="term" value="F:cytidine kinase activity"/>
    <property type="evidence" value="ECO:0007669"/>
    <property type="project" value="RHEA"/>
</dbReference>
<dbReference type="Gene3D" id="3.40.50.300">
    <property type="entry name" value="P-loop containing nucleotide triphosphate hydrolases"/>
    <property type="match status" value="1"/>
</dbReference>
<evidence type="ECO:0000256" key="8">
    <source>
        <dbReference type="RuleBase" id="RU003825"/>
    </source>
</evidence>
<sequence>MFTRKKTLVPVSSSKLDGSHSLFINQLFSPDGSIADPYLIGIAGGSASGKTSVAERVLKNLNVPWVVIVSMDSFYNILTPEQSKLAHQSLFNFDHPSAFDYDLLYDTLKKLKEGKSVTVPIYNFSTHSREEKTVTIYGANVIIFEGILALYDKRIRDMMDVKIFVDTDADIQLARRLQRDTTYRGRDVEGILDQYTRYVKPSYDSYVRPTMKFADVIIPRGLENVIAIDLMTKHIQTQLNENVINFRWNLLDTPVKEEVPNNVHVLPTTNQIKGIHTILRDHNTERDEFVFYADRLAVLLMEYAINLLPSEPLTVTTPIGAKYEGLRYSQKICGVSILRAGGTMEAGLKRVFSDAVIGKLLIQTNPNTGDPELHYCKLPNSARDHNVVLMDAMVGTGAAALMAIRVLLDHEVPEDRIIFVSFLAAQIGLTVINNAFPRVKIVTSMVDPDLNKEKLWIVPGIGNFGDRYFGTEEDEE</sequence>
<keyword evidence="4 8" id="KW-0808">Transferase</keyword>
<dbReference type="Pfam" id="PF14681">
    <property type="entry name" value="UPRTase"/>
    <property type="match status" value="1"/>
</dbReference>
<comment type="catalytic activity">
    <reaction evidence="8">
        <text>cytidine + ATP = CMP + ADP + H(+)</text>
        <dbReference type="Rhea" id="RHEA:24674"/>
        <dbReference type="ChEBI" id="CHEBI:15378"/>
        <dbReference type="ChEBI" id="CHEBI:17562"/>
        <dbReference type="ChEBI" id="CHEBI:30616"/>
        <dbReference type="ChEBI" id="CHEBI:60377"/>
        <dbReference type="ChEBI" id="CHEBI:456216"/>
        <dbReference type="EC" id="2.7.1.48"/>
    </reaction>
</comment>
<dbReference type="PANTHER" id="PTHR10285">
    <property type="entry name" value="URIDINE KINASE"/>
    <property type="match status" value="1"/>
</dbReference>
<gene>
    <name evidence="11" type="ORF">CU097_007551</name>
</gene>
<name>A0A367J9E2_RHIAZ</name>
<evidence type="ECO:0000256" key="4">
    <source>
        <dbReference type="ARBA" id="ARBA00022679"/>
    </source>
</evidence>
<evidence type="ECO:0000313" key="11">
    <source>
        <dbReference type="EMBL" id="RCH86530.1"/>
    </source>
</evidence>
<evidence type="ECO:0000259" key="9">
    <source>
        <dbReference type="Pfam" id="PF00485"/>
    </source>
</evidence>
<dbReference type="InterPro" id="IPR027417">
    <property type="entry name" value="P-loop_NTPase"/>
</dbReference>
<dbReference type="EMBL" id="PJQL01001848">
    <property type="protein sequence ID" value="RCH86530.1"/>
    <property type="molecule type" value="Genomic_DNA"/>
</dbReference>
<dbReference type="Proteomes" id="UP000252139">
    <property type="component" value="Unassembled WGS sequence"/>
</dbReference>
<evidence type="ECO:0000256" key="5">
    <source>
        <dbReference type="ARBA" id="ARBA00022741"/>
    </source>
</evidence>
<dbReference type="GO" id="GO:0044206">
    <property type="term" value="P:UMP salvage"/>
    <property type="evidence" value="ECO:0007669"/>
    <property type="project" value="UniProtKB-UniPathway"/>
</dbReference>
<comment type="catalytic activity">
    <reaction evidence="8">
        <text>uridine + ATP = UMP + ADP + H(+)</text>
        <dbReference type="Rhea" id="RHEA:16825"/>
        <dbReference type="ChEBI" id="CHEBI:15378"/>
        <dbReference type="ChEBI" id="CHEBI:16704"/>
        <dbReference type="ChEBI" id="CHEBI:30616"/>
        <dbReference type="ChEBI" id="CHEBI:57865"/>
        <dbReference type="ChEBI" id="CHEBI:456216"/>
        <dbReference type="EC" id="2.7.1.48"/>
    </reaction>
</comment>
<evidence type="ECO:0000313" key="12">
    <source>
        <dbReference type="Proteomes" id="UP000252139"/>
    </source>
</evidence>
<dbReference type="STRING" id="86630.A0A367J9E2"/>
<proteinExistence type="inferred from homology"/>
<comment type="caution">
    <text evidence="11">The sequence shown here is derived from an EMBL/GenBank/DDBJ whole genome shotgun (WGS) entry which is preliminary data.</text>
</comment>
<keyword evidence="6 8" id="KW-0418">Kinase</keyword>
<dbReference type="EC" id="2.7.1.48" evidence="8"/>
<evidence type="ECO:0000256" key="2">
    <source>
        <dbReference type="ARBA" id="ARBA00004784"/>
    </source>
</evidence>
<dbReference type="InterPro" id="IPR000764">
    <property type="entry name" value="Uridine_kinase-like"/>
</dbReference>
<dbReference type="InterPro" id="IPR006083">
    <property type="entry name" value="PRK/URK"/>
</dbReference>
<dbReference type="FunFam" id="3.40.50.2020:FF:000010">
    <property type="entry name" value="Uridine-cytidine kinase"/>
    <property type="match status" value="1"/>
</dbReference>
<dbReference type="CDD" id="cd06223">
    <property type="entry name" value="PRTases_typeI"/>
    <property type="match status" value="1"/>
</dbReference>
<dbReference type="AlphaFoldDB" id="A0A367J9E2"/>
<evidence type="ECO:0000259" key="10">
    <source>
        <dbReference type="Pfam" id="PF14681"/>
    </source>
</evidence>
<keyword evidence="5 8" id="KW-0547">Nucleotide-binding</keyword>
<dbReference type="InterPro" id="IPR000836">
    <property type="entry name" value="PRTase_dom"/>
</dbReference>
<dbReference type="NCBIfam" id="NF004018">
    <property type="entry name" value="PRK05480.1"/>
    <property type="match status" value="1"/>
</dbReference>
<organism evidence="11 12">
    <name type="scientific">Rhizopus azygosporus</name>
    <name type="common">Rhizopus microsporus var. azygosporus</name>
    <dbReference type="NCBI Taxonomy" id="86630"/>
    <lineage>
        <taxon>Eukaryota</taxon>
        <taxon>Fungi</taxon>
        <taxon>Fungi incertae sedis</taxon>
        <taxon>Mucoromycota</taxon>
        <taxon>Mucoromycotina</taxon>
        <taxon>Mucoromycetes</taxon>
        <taxon>Mucorales</taxon>
        <taxon>Mucorineae</taxon>
        <taxon>Rhizopodaceae</taxon>
        <taxon>Rhizopus</taxon>
    </lineage>
</organism>
<dbReference type="InterPro" id="IPR029057">
    <property type="entry name" value="PRTase-like"/>
</dbReference>
<dbReference type="GO" id="GO:0004849">
    <property type="term" value="F:uridine kinase activity"/>
    <property type="evidence" value="ECO:0007669"/>
    <property type="project" value="UniProtKB-EC"/>
</dbReference>
<feature type="domain" description="Phosphoribulokinase/uridine kinase" evidence="9">
    <location>
        <begin position="39"/>
        <end position="226"/>
    </location>
</feature>
<dbReference type="UniPathway" id="UPA00574">
    <property type="reaction ID" value="UER00637"/>
</dbReference>
<dbReference type="UniPathway" id="UPA00579">
    <property type="reaction ID" value="UER00640"/>
</dbReference>
<dbReference type="SUPFAM" id="SSF53271">
    <property type="entry name" value="PRTase-like"/>
    <property type="match status" value="1"/>
</dbReference>
<dbReference type="GO" id="GO:0044211">
    <property type="term" value="P:CTP salvage"/>
    <property type="evidence" value="ECO:0007669"/>
    <property type="project" value="UniProtKB-UniPathway"/>
</dbReference>
<evidence type="ECO:0000256" key="6">
    <source>
        <dbReference type="ARBA" id="ARBA00022777"/>
    </source>
</evidence>
<comment type="pathway">
    <text evidence="2 8">Pyrimidine metabolism; CTP biosynthesis via salvage pathway; CTP from cytidine: step 1/3.</text>
</comment>
<dbReference type="Gene3D" id="3.40.50.2020">
    <property type="match status" value="1"/>
</dbReference>
<comment type="pathway">
    <text evidence="1 8">Pyrimidine metabolism; UMP biosynthesis via salvage pathway; UMP from uridine: step 1/1.</text>
</comment>
<dbReference type="CDD" id="cd02023">
    <property type="entry name" value="UMPK"/>
    <property type="match status" value="1"/>
</dbReference>